<evidence type="ECO:0000256" key="1">
    <source>
        <dbReference type="SAM" id="SignalP"/>
    </source>
</evidence>
<dbReference type="RefSeq" id="WP_036121049.1">
    <property type="nucleotide sequence ID" value="NZ_BMET01000001.1"/>
</dbReference>
<dbReference type="STRING" id="1197477.IA57_07135"/>
<keyword evidence="3" id="KW-1185">Reference proteome</keyword>
<evidence type="ECO:0000313" key="3">
    <source>
        <dbReference type="Proteomes" id="UP000028521"/>
    </source>
</evidence>
<accession>A0A084TLL0</accession>
<name>A0A084TLL0_9FLAO</name>
<reference evidence="2 3" key="1">
    <citation type="journal article" date="2014" name="Genome Announc.">
        <title>Draft Genome Sequence of the Algicidal Bacterium Mangrovimonas yunxiaonensis Strain LY01.</title>
        <authorList>
            <person name="Li Y."/>
            <person name="Zhu H."/>
            <person name="Li C."/>
            <person name="Zhang H."/>
            <person name="Chen Z."/>
            <person name="Zheng W."/>
            <person name="Xu H."/>
            <person name="Zheng T."/>
        </authorList>
    </citation>
    <scope>NUCLEOTIDE SEQUENCE [LARGE SCALE GENOMIC DNA]</scope>
    <source>
        <strain evidence="2 3">LY01</strain>
    </source>
</reference>
<dbReference type="AlphaFoldDB" id="A0A084TLL0"/>
<proteinExistence type="predicted"/>
<protein>
    <recommendedName>
        <fullName evidence="4">NIPSNAP family containing protein</fullName>
    </recommendedName>
</protein>
<comment type="caution">
    <text evidence="2">The sequence shown here is derived from an EMBL/GenBank/DDBJ whole genome shotgun (WGS) entry which is preliminary data.</text>
</comment>
<gene>
    <name evidence="2" type="ORF">IA57_07135</name>
</gene>
<dbReference type="OrthoDB" id="1445639at2"/>
<dbReference type="Proteomes" id="UP000028521">
    <property type="component" value="Unassembled WGS sequence"/>
</dbReference>
<feature type="chain" id="PRO_5001782648" description="NIPSNAP family containing protein" evidence="1">
    <location>
        <begin position="25"/>
        <end position="273"/>
    </location>
</feature>
<evidence type="ECO:0008006" key="4">
    <source>
        <dbReference type="Google" id="ProtNLM"/>
    </source>
</evidence>
<keyword evidence="1" id="KW-0732">Signal</keyword>
<dbReference type="eggNOG" id="ENOG502Z7YT">
    <property type="taxonomic scope" value="Bacteria"/>
</dbReference>
<evidence type="ECO:0000313" key="2">
    <source>
        <dbReference type="EMBL" id="KFB01596.1"/>
    </source>
</evidence>
<dbReference type="EMBL" id="JPFK01000005">
    <property type="protein sequence ID" value="KFB01596.1"/>
    <property type="molecule type" value="Genomic_DNA"/>
</dbReference>
<feature type="signal peptide" evidence="1">
    <location>
        <begin position="1"/>
        <end position="24"/>
    </location>
</feature>
<reference evidence="3" key="2">
    <citation type="submission" date="2014-07" db="EMBL/GenBank/DDBJ databases">
        <title>Genome sequence of Mangrovimonas yunxiaonensis.</title>
        <authorList>
            <person name="Li Y."/>
            <person name="Zheng T."/>
        </authorList>
    </citation>
    <scope>NUCLEOTIDE SEQUENCE [LARGE SCALE GENOMIC DNA]</scope>
    <source>
        <strain evidence="3">LY01</strain>
    </source>
</reference>
<sequence>MKTNQHVLAAILTVLLLFTAPVLSQDEQTRPEFVVVTTMHRNMDNDDFDREEWLATEKEFVDKVIRKNDHIVTYGVYPHLFTDDNTEILFVRVYRTWNDILLAAEKNGEFIESGWPDKAKREAFFEKRAKYYSPVHSDEIYGTMDHAKLFEGDMTDDTVIYVRKNYFAFPEDGSFEEFDKFNSEFVQNVFYKNEYIKGYYPHSHRYGANSSDFIEAFYLDSLDNLGKMFDRNDELTKAYYNEARRKELGKKSRKYFTGVHADALYSVVPELRK</sequence>
<organism evidence="2 3">
    <name type="scientific">Mangrovimonas yunxiaonensis</name>
    <dbReference type="NCBI Taxonomy" id="1197477"/>
    <lineage>
        <taxon>Bacteria</taxon>
        <taxon>Pseudomonadati</taxon>
        <taxon>Bacteroidota</taxon>
        <taxon>Flavobacteriia</taxon>
        <taxon>Flavobacteriales</taxon>
        <taxon>Flavobacteriaceae</taxon>
        <taxon>Mangrovimonas</taxon>
    </lineage>
</organism>